<dbReference type="InterPro" id="IPR044554">
    <property type="entry name" value="ANAPC2"/>
</dbReference>
<dbReference type="GO" id="GO:0007091">
    <property type="term" value="P:metaphase/anaphase transition of mitotic cell cycle"/>
    <property type="evidence" value="ECO:0007669"/>
    <property type="project" value="TreeGrafter"/>
</dbReference>
<evidence type="ECO:0000313" key="1">
    <source>
        <dbReference type="EMBL" id="KAG6763933.1"/>
    </source>
</evidence>
<sequence length="145" mass="16383">MEESTLSLASNLEILDTLSDDSVQEIVGSYGSFCSATLSLLHGGDASDLFSHVQILCKHGLLSLVRDFFLKSLEEAFERNLASKFWRHFDCYSNVGANYEIELQQVLCGALEEISLEKQYQEKCLLLLVRALLLERKTDSDVERE</sequence>
<name>A0A8X7Z406_POPTO</name>
<dbReference type="OrthoDB" id="5581181at2759"/>
<dbReference type="AlphaFoldDB" id="A0A8X7Z406"/>
<protein>
    <submittedName>
        <fullName evidence="1">Uncharacterized protein</fullName>
    </submittedName>
</protein>
<dbReference type="GO" id="GO:0005680">
    <property type="term" value="C:anaphase-promoting complex"/>
    <property type="evidence" value="ECO:0007669"/>
    <property type="project" value="TreeGrafter"/>
</dbReference>
<proteinExistence type="predicted"/>
<dbReference type="PANTHER" id="PTHR45957:SF1">
    <property type="entry name" value="ANAPHASE-PROMOTING COMPLEX SUBUNIT 2"/>
    <property type="match status" value="1"/>
</dbReference>
<dbReference type="PANTHER" id="PTHR45957">
    <property type="entry name" value="ANAPHASE-PROMOTING COMPLEX SUBUNIT 2"/>
    <property type="match status" value="1"/>
</dbReference>
<dbReference type="EMBL" id="JAAWWB010000016">
    <property type="protein sequence ID" value="KAG6763933.1"/>
    <property type="molecule type" value="Genomic_DNA"/>
</dbReference>
<organism evidence="1 2">
    <name type="scientific">Populus tomentosa</name>
    <name type="common">Chinese white poplar</name>
    <dbReference type="NCBI Taxonomy" id="118781"/>
    <lineage>
        <taxon>Eukaryota</taxon>
        <taxon>Viridiplantae</taxon>
        <taxon>Streptophyta</taxon>
        <taxon>Embryophyta</taxon>
        <taxon>Tracheophyta</taxon>
        <taxon>Spermatophyta</taxon>
        <taxon>Magnoliopsida</taxon>
        <taxon>eudicotyledons</taxon>
        <taxon>Gunneridae</taxon>
        <taxon>Pentapetalae</taxon>
        <taxon>rosids</taxon>
        <taxon>fabids</taxon>
        <taxon>Malpighiales</taxon>
        <taxon>Salicaceae</taxon>
        <taxon>Saliceae</taxon>
        <taxon>Populus</taxon>
    </lineage>
</organism>
<reference evidence="1" key="1">
    <citation type="journal article" date="2020" name="bioRxiv">
        <title>Hybrid origin of Populus tomentosa Carr. identified through genome sequencing and phylogenomic analysis.</title>
        <authorList>
            <person name="An X."/>
            <person name="Gao K."/>
            <person name="Chen Z."/>
            <person name="Li J."/>
            <person name="Yang X."/>
            <person name="Yang X."/>
            <person name="Zhou J."/>
            <person name="Guo T."/>
            <person name="Zhao T."/>
            <person name="Huang S."/>
            <person name="Miao D."/>
            <person name="Khan W.U."/>
            <person name="Rao P."/>
            <person name="Ye M."/>
            <person name="Lei B."/>
            <person name="Liao W."/>
            <person name="Wang J."/>
            <person name="Ji L."/>
            <person name="Li Y."/>
            <person name="Guo B."/>
            <person name="Mustafa N.S."/>
            <person name="Li S."/>
            <person name="Yun Q."/>
            <person name="Keller S.R."/>
            <person name="Mao J."/>
            <person name="Zhang R."/>
            <person name="Strauss S.H."/>
        </authorList>
    </citation>
    <scope>NUCLEOTIDE SEQUENCE</scope>
    <source>
        <strain evidence="1">GM15</strain>
        <tissue evidence="1">Leaf</tissue>
    </source>
</reference>
<dbReference type="GO" id="GO:0070979">
    <property type="term" value="P:protein K11-linked ubiquitination"/>
    <property type="evidence" value="ECO:0007669"/>
    <property type="project" value="TreeGrafter"/>
</dbReference>
<keyword evidence="2" id="KW-1185">Reference proteome</keyword>
<accession>A0A8X7Z406</accession>
<gene>
    <name evidence="1" type="ORF">POTOM_031383</name>
</gene>
<evidence type="ECO:0000313" key="2">
    <source>
        <dbReference type="Proteomes" id="UP000886885"/>
    </source>
</evidence>
<comment type="caution">
    <text evidence="1">The sequence shown here is derived from an EMBL/GenBank/DDBJ whole genome shotgun (WGS) entry which is preliminary data.</text>
</comment>
<dbReference type="Proteomes" id="UP000886885">
    <property type="component" value="Chromosome 8D"/>
</dbReference>